<dbReference type="Proteomes" id="UP000198945">
    <property type="component" value="Unassembled WGS sequence"/>
</dbReference>
<dbReference type="RefSeq" id="WP_089717006.1">
    <property type="nucleotide sequence ID" value="NZ_FNEH01000015.1"/>
</dbReference>
<accession>A0A1G8NIX9</accession>
<evidence type="ECO:0000313" key="2">
    <source>
        <dbReference type="Proteomes" id="UP000198945"/>
    </source>
</evidence>
<sequence>MKKFEKFKTVDYMDKTFDVYVDKFRGIDDVVMPLDELAKLLGYLDEAEIMEALLDQKYLLEYIYQGRIDGEIKFFVGRYAIDYLAYNKYLDPNFKDLGDLVFKIHHMLIIFDSLKKEYEYITENIVDRSVYMEFMTEEEDEGYDN</sequence>
<protein>
    <submittedName>
        <fullName evidence="1">Uncharacterized protein</fullName>
    </submittedName>
</protein>
<organism evidence="1 2">
    <name type="scientific">Halanaerobium congolense</name>
    <dbReference type="NCBI Taxonomy" id="54121"/>
    <lineage>
        <taxon>Bacteria</taxon>
        <taxon>Bacillati</taxon>
        <taxon>Bacillota</taxon>
        <taxon>Clostridia</taxon>
        <taxon>Halanaerobiales</taxon>
        <taxon>Halanaerobiaceae</taxon>
        <taxon>Halanaerobium</taxon>
    </lineage>
</organism>
<dbReference type="EMBL" id="FNEH01000015">
    <property type="protein sequence ID" value="SDI80153.1"/>
    <property type="molecule type" value="Genomic_DNA"/>
</dbReference>
<reference evidence="1 2" key="1">
    <citation type="submission" date="2016-10" db="EMBL/GenBank/DDBJ databases">
        <authorList>
            <person name="de Groot N.N."/>
        </authorList>
    </citation>
    <scope>NUCLEOTIDE SEQUENCE [LARGE SCALE GENOMIC DNA]</scope>
    <source>
        <strain evidence="1 2">WG7</strain>
    </source>
</reference>
<evidence type="ECO:0000313" key="1">
    <source>
        <dbReference type="EMBL" id="SDI80153.1"/>
    </source>
</evidence>
<proteinExistence type="predicted"/>
<name>A0A1G8NIX9_9FIRM</name>
<dbReference type="AlphaFoldDB" id="A0A1G8NIX9"/>
<gene>
    <name evidence="1" type="ORF">SAMN04515654_11534</name>
</gene>